<dbReference type="PANTHER" id="PTHR10870:SF0">
    <property type="entry name" value="CELL CYCLE CHECKPOINT PROTEIN RAD1"/>
    <property type="match status" value="1"/>
</dbReference>
<keyword evidence="6" id="KW-0812">Transmembrane</keyword>
<dbReference type="EMBL" id="JAVRQU010000013">
    <property type="protein sequence ID" value="KAK5695817.1"/>
    <property type="molecule type" value="Genomic_DNA"/>
</dbReference>
<evidence type="ECO:0000256" key="3">
    <source>
        <dbReference type="ARBA" id="ARBA00022763"/>
    </source>
</evidence>
<sequence length="369" mass="38387">MSATPLLDIWEASASQPFQPSVGKSAQLTIGFTLLSIALLLSGLFGLMRISPSGLRFSTDEGSTLESYLVLSRNLFTTYTYHPPPPASSQDDPPDPPTFEINLNALLETLNIFSLSDPTTYTNKRGGEDAFAAHRLGRHAGINAFASRGSLGVTGLTTFSYDGPGSAFGVFMSESGVTTTSELTTYEADVGGGEEIPFNREDLAFKTIMRASALLDAVTELSSLGPGSLCVSAVPTSSRLVGAGGAANLSLSAAGALGEARVDFSTTTSSETPVLETFQCQRRVSSHYRFSAVKSASRAMAAATKVSVRMDCEGVLSLQFLVEVDGGGSGGGGKLGGDGGEGVAFVDFRVVPLVEGEVEEGVEDLSDSD</sequence>
<dbReference type="Pfam" id="PF02144">
    <property type="entry name" value="Rad1"/>
    <property type="match status" value="1"/>
</dbReference>
<accession>A0AAN7W351</accession>
<dbReference type="GO" id="GO:0030896">
    <property type="term" value="C:checkpoint clamp complex"/>
    <property type="evidence" value="ECO:0007669"/>
    <property type="project" value="TreeGrafter"/>
</dbReference>
<dbReference type="GO" id="GO:0008311">
    <property type="term" value="F:double-stranded DNA 3'-5' DNA exonuclease activity"/>
    <property type="evidence" value="ECO:0007669"/>
    <property type="project" value="UniProtKB-EC"/>
</dbReference>
<dbReference type="Proteomes" id="UP001310594">
    <property type="component" value="Unassembled WGS sequence"/>
</dbReference>
<keyword evidence="6" id="KW-0472">Membrane</keyword>
<keyword evidence="5" id="KW-0539">Nucleus</keyword>
<keyword evidence="4" id="KW-0234">DNA repair</keyword>
<reference evidence="7" key="1">
    <citation type="submission" date="2023-08" db="EMBL/GenBank/DDBJ databases">
        <title>Black Yeasts Isolated from many extreme environments.</title>
        <authorList>
            <person name="Coleine C."/>
            <person name="Stajich J.E."/>
            <person name="Selbmann L."/>
        </authorList>
    </citation>
    <scope>NUCLEOTIDE SEQUENCE</scope>
    <source>
        <strain evidence="7">CCFEE 5810</strain>
    </source>
</reference>
<comment type="similarity">
    <text evidence="2">Belongs to the rad1 family.</text>
</comment>
<name>A0AAN7W351_9PEZI</name>
<comment type="subcellular location">
    <subcellularLocation>
        <location evidence="1">Nucleus</location>
    </subcellularLocation>
</comment>
<dbReference type="EC" id="3.1.11.2" evidence="7"/>
<dbReference type="PANTHER" id="PTHR10870">
    <property type="entry name" value="CELL CYCLE CHECKPOINT PROTEIN RAD1"/>
    <property type="match status" value="1"/>
</dbReference>
<dbReference type="Gene3D" id="3.70.10.10">
    <property type="match status" value="1"/>
</dbReference>
<evidence type="ECO:0000256" key="1">
    <source>
        <dbReference type="ARBA" id="ARBA00004123"/>
    </source>
</evidence>
<gene>
    <name evidence="7" type="primary">rad1</name>
    <name evidence="7" type="ORF">LTR97_008237</name>
</gene>
<keyword evidence="6" id="KW-1133">Transmembrane helix</keyword>
<dbReference type="GO" id="GO:0000077">
    <property type="term" value="P:DNA damage checkpoint signaling"/>
    <property type="evidence" value="ECO:0007669"/>
    <property type="project" value="InterPro"/>
</dbReference>
<evidence type="ECO:0000256" key="6">
    <source>
        <dbReference type="SAM" id="Phobius"/>
    </source>
</evidence>
<keyword evidence="7" id="KW-0378">Hydrolase</keyword>
<dbReference type="GO" id="GO:0006281">
    <property type="term" value="P:DNA repair"/>
    <property type="evidence" value="ECO:0007669"/>
    <property type="project" value="UniProtKB-KW"/>
</dbReference>
<protein>
    <submittedName>
        <fullName evidence="7">Checkpoint clamp complex protein Rad1</fullName>
        <ecNumber evidence="7">3.1.11.2</ecNumber>
    </submittedName>
</protein>
<proteinExistence type="inferred from homology"/>
<dbReference type="InterPro" id="IPR003021">
    <property type="entry name" value="Rad1_Rec1_Rad17"/>
</dbReference>
<evidence type="ECO:0000256" key="4">
    <source>
        <dbReference type="ARBA" id="ARBA00023204"/>
    </source>
</evidence>
<dbReference type="AlphaFoldDB" id="A0AAN7W351"/>
<evidence type="ECO:0000313" key="7">
    <source>
        <dbReference type="EMBL" id="KAK5695817.1"/>
    </source>
</evidence>
<evidence type="ECO:0000313" key="8">
    <source>
        <dbReference type="Proteomes" id="UP001310594"/>
    </source>
</evidence>
<dbReference type="PRINTS" id="PR01245">
    <property type="entry name" value="RAD1REC1"/>
</dbReference>
<keyword evidence="3" id="KW-0227">DNA damage</keyword>
<comment type="caution">
    <text evidence="7">The sequence shown here is derived from an EMBL/GenBank/DDBJ whole genome shotgun (WGS) entry which is preliminary data.</text>
</comment>
<feature type="transmembrane region" description="Helical" evidence="6">
    <location>
        <begin position="28"/>
        <end position="48"/>
    </location>
</feature>
<evidence type="ECO:0000256" key="2">
    <source>
        <dbReference type="ARBA" id="ARBA00010991"/>
    </source>
</evidence>
<organism evidence="7 8">
    <name type="scientific">Elasticomyces elasticus</name>
    <dbReference type="NCBI Taxonomy" id="574655"/>
    <lineage>
        <taxon>Eukaryota</taxon>
        <taxon>Fungi</taxon>
        <taxon>Dikarya</taxon>
        <taxon>Ascomycota</taxon>
        <taxon>Pezizomycotina</taxon>
        <taxon>Dothideomycetes</taxon>
        <taxon>Dothideomycetidae</taxon>
        <taxon>Mycosphaerellales</taxon>
        <taxon>Teratosphaeriaceae</taxon>
        <taxon>Elasticomyces</taxon>
    </lineage>
</organism>
<evidence type="ECO:0000256" key="5">
    <source>
        <dbReference type="ARBA" id="ARBA00023242"/>
    </source>
</evidence>